<evidence type="ECO:0000313" key="3">
    <source>
        <dbReference type="Proteomes" id="UP001208570"/>
    </source>
</evidence>
<name>A0AAD9NAT9_9ANNE</name>
<reference evidence="2" key="1">
    <citation type="journal article" date="2023" name="Mol. Biol. Evol.">
        <title>Third-Generation Sequencing Reveals the Adaptive Role of the Epigenome in Three Deep-Sea Polychaetes.</title>
        <authorList>
            <person name="Perez M."/>
            <person name="Aroh O."/>
            <person name="Sun Y."/>
            <person name="Lan Y."/>
            <person name="Juniper S.K."/>
            <person name="Young C.R."/>
            <person name="Angers B."/>
            <person name="Qian P.Y."/>
        </authorList>
    </citation>
    <scope>NUCLEOTIDE SEQUENCE</scope>
    <source>
        <strain evidence="2">P08H-3</strain>
    </source>
</reference>
<feature type="compositionally biased region" description="Basic and acidic residues" evidence="1">
    <location>
        <begin position="117"/>
        <end position="128"/>
    </location>
</feature>
<keyword evidence="3" id="KW-1185">Reference proteome</keyword>
<gene>
    <name evidence="2" type="ORF">LSH36_134g05053</name>
</gene>
<dbReference type="AlphaFoldDB" id="A0AAD9NAT9"/>
<evidence type="ECO:0000256" key="1">
    <source>
        <dbReference type="SAM" id="MobiDB-lite"/>
    </source>
</evidence>
<feature type="region of interest" description="Disordered" evidence="1">
    <location>
        <begin position="65"/>
        <end position="128"/>
    </location>
</feature>
<sequence length="128" mass="14559">MVQNLGLGLTIERSGPLSFKIRLRDERVFHHHQDHLRLCNISDEHIPIGDVSRDNMTIPIATDVPSVQLPKPSTPVQLEGEERNRSDIEPTSDVPVVQVPPVAEQSPPVRRSVRMRKQPDYLKDYVPK</sequence>
<dbReference type="Proteomes" id="UP001208570">
    <property type="component" value="Unassembled WGS sequence"/>
</dbReference>
<feature type="compositionally biased region" description="Low complexity" evidence="1">
    <location>
        <begin position="91"/>
        <end position="109"/>
    </location>
</feature>
<comment type="caution">
    <text evidence="2">The sequence shown here is derived from an EMBL/GenBank/DDBJ whole genome shotgun (WGS) entry which is preliminary data.</text>
</comment>
<dbReference type="EMBL" id="JAODUP010000134">
    <property type="protein sequence ID" value="KAK2160404.1"/>
    <property type="molecule type" value="Genomic_DNA"/>
</dbReference>
<evidence type="ECO:0000313" key="2">
    <source>
        <dbReference type="EMBL" id="KAK2160404.1"/>
    </source>
</evidence>
<protein>
    <submittedName>
        <fullName evidence="2">Uncharacterized protein</fullName>
    </submittedName>
</protein>
<organism evidence="2 3">
    <name type="scientific">Paralvinella palmiformis</name>
    <dbReference type="NCBI Taxonomy" id="53620"/>
    <lineage>
        <taxon>Eukaryota</taxon>
        <taxon>Metazoa</taxon>
        <taxon>Spiralia</taxon>
        <taxon>Lophotrochozoa</taxon>
        <taxon>Annelida</taxon>
        <taxon>Polychaeta</taxon>
        <taxon>Sedentaria</taxon>
        <taxon>Canalipalpata</taxon>
        <taxon>Terebellida</taxon>
        <taxon>Terebelliformia</taxon>
        <taxon>Alvinellidae</taxon>
        <taxon>Paralvinella</taxon>
    </lineage>
</organism>
<proteinExistence type="predicted"/>
<accession>A0AAD9NAT9</accession>